<feature type="domain" description="ACB" evidence="7">
    <location>
        <begin position="87"/>
        <end position="175"/>
    </location>
</feature>
<dbReference type="PANTHER" id="PTHR46093">
    <property type="entry name" value="ACYL-COA-BINDING DOMAIN-CONTAINING PROTEIN 5"/>
    <property type="match status" value="1"/>
</dbReference>
<evidence type="ECO:0000256" key="4">
    <source>
        <dbReference type="ARBA" id="ARBA00023121"/>
    </source>
</evidence>
<dbReference type="PANTHER" id="PTHR46093:SF3">
    <property type="entry name" value="ACYL-COA-BINDING DOMAIN-CONTAINING PROTEIN 4"/>
    <property type="match status" value="1"/>
</dbReference>
<dbReference type="InterPro" id="IPR015915">
    <property type="entry name" value="Kelch-typ_b-propeller"/>
</dbReference>
<dbReference type="SUPFAM" id="SSF47027">
    <property type="entry name" value="Acyl-CoA binding protein"/>
    <property type="match status" value="1"/>
</dbReference>
<dbReference type="Gene3D" id="1.20.80.10">
    <property type="match status" value="1"/>
</dbReference>
<feature type="compositionally biased region" description="Low complexity" evidence="6">
    <location>
        <begin position="376"/>
        <end position="403"/>
    </location>
</feature>
<dbReference type="AlphaFoldDB" id="A0A1D1ZX11"/>
<protein>
    <recommendedName>
        <fullName evidence="7">ACB domain-containing protein</fullName>
    </recommendedName>
</protein>
<evidence type="ECO:0000256" key="2">
    <source>
        <dbReference type="ARBA" id="ARBA00022441"/>
    </source>
</evidence>
<dbReference type="Gene3D" id="2.120.10.80">
    <property type="entry name" value="Kelch-type beta propeller"/>
    <property type="match status" value="2"/>
</dbReference>
<dbReference type="GO" id="GO:0000062">
    <property type="term" value="F:fatty-acyl-CoA binding"/>
    <property type="evidence" value="ECO:0007669"/>
    <property type="project" value="InterPro"/>
</dbReference>
<feature type="region of interest" description="Disordered" evidence="6">
    <location>
        <begin position="364"/>
        <end position="403"/>
    </location>
</feature>
<dbReference type="SUPFAM" id="SSF50965">
    <property type="entry name" value="Galactose oxidase, central domain"/>
    <property type="match status" value="1"/>
</dbReference>
<keyword evidence="2" id="KW-0880">Kelch repeat</keyword>
<organism evidence="8">
    <name type="scientific">Auxenochlorella protothecoides</name>
    <name type="common">Green microalga</name>
    <name type="synonym">Chlorella protothecoides</name>
    <dbReference type="NCBI Taxonomy" id="3075"/>
    <lineage>
        <taxon>Eukaryota</taxon>
        <taxon>Viridiplantae</taxon>
        <taxon>Chlorophyta</taxon>
        <taxon>core chlorophytes</taxon>
        <taxon>Trebouxiophyceae</taxon>
        <taxon>Chlorellales</taxon>
        <taxon>Chlorellaceae</taxon>
        <taxon>Auxenochlorella</taxon>
    </lineage>
</organism>
<feature type="region of interest" description="Disordered" evidence="6">
    <location>
        <begin position="21"/>
        <end position="46"/>
    </location>
</feature>
<dbReference type="Pfam" id="PF00887">
    <property type="entry name" value="ACBP"/>
    <property type="match status" value="1"/>
</dbReference>
<keyword evidence="3" id="KW-0677">Repeat</keyword>
<sequence length="758" mass="79403">PTDPHRRELVALVAVHRRLDRAHSLPTTTPASRGDHPGCDRRRPGSDVLRARAEDRSRLIQLGAEDPQCAPGERGEVMAHPVSTMAYPERFTVAASHIQPTLEDSATISNEIKLALYALHQQATVGPCNQPKPWGWNAASNAKWQAWKELGELSAMEAMRLYVRTLDEEVPGWVEGIEREARPRPNGTAEHGAQGPADKGAEVDEKEAVGAGASTAASLPPAPAAPAPPAHKPRSVAEVVVEGSWVSPFIAAPRKPAPRYEHAVALLGPRAYVLGGSYSGRYLGDTWSLDLESLAWAPVAPSPAADGAGAGDGDGAALPPVAGHAALAWGAGVLAVGGHAGARRAETHLAVRALDPRRGAWTEVPTAWARGGPDGGAAASGSDSEAEAAPEAPARALPAPRGGHSASLLGTGLYVFGGEDAHRRALADLLVLDLPSMTWTAPLTTGKAPAPRTAHVATVWRERYLVIFGGGSVAHCFDDVHVLDTATLEWSQPEVEGPVPPPRAGHAAAVLGSTWYIVGGGNNAAGCADMYALDLGVLGRGEPLVWTLVGNTPPSSAIASEGLSLLSVPMAGCLVSFGGYNGKYHNSVHVYRPEGYVLVKAASAEARGAERGALPAGEGLRAGLDVGTRSSAQQPEDGEIERKNSEAAVARREAVVARESTAQELVLLRRQLATTQAALADAEQAARERDAHLEAEQSKVVRLEVEVAELRASLSRMAELERELDSYRLQATAAEPRKASGLWGFISGADANASPPRD</sequence>
<name>A0A1D1ZX11_AUXPR</name>
<comment type="similarity">
    <text evidence="1">Belongs to the ACBP family.</text>
</comment>
<reference evidence="8" key="1">
    <citation type="submission" date="2015-08" db="EMBL/GenBank/DDBJ databases">
        <authorList>
            <person name="Babu N.S."/>
            <person name="Beckwith C.J."/>
            <person name="Beseler K.G."/>
            <person name="Brison A."/>
            <person name="Carone J.V."/>
            <person name="Caskin T.P."/>
            <person name="Diamond M."/>
            <person name="Durham M.E."/>
            <person name="Foxe J.M."/>
            <person name="Go M."/>
            <person name="Henderson B.A."/>
            <person name="Jones I.B."/>
            <person name="McGettigan J.A."/>
            <person name="Micheletti S.J."/>
            <person name="Nasrallah M.E."/>
            <person name="Ortiz D."/>
            <person name="Piller C.R."/>
            <person name="Privatt S.R."/>
            <person name="Schneider S.L."/>
            <person name="Sharp S."/>
            <person name="Smith T.C."/>
            <person name="Stanton J.D."/>
            <person name="Ullery H.E."/>
            <person name="Wilson R.J."/>
            <person name="Serrano M.G."/>
            <person name="Buck G."/>
            <person name="Lee V."/>
            <person name="Wang Y."/>
            <person name="Carvalho R."/>
            <person name="Voegtly L."/>
            <person name="Shi R."/>
            <person name="Duckworth R."/>
            <person name="Johnson A."/>
            <person name="Loviza R."/>
            <person name="Walstead R."/>
            <person name="Shah Z."/>
            <person name="Kiflezghi M."/>
            <person name="Wade K."/>
            <person name="Ball S.L."/>
            <person name="Bradley K.W."/>
            <person name="Asai D.J."/>
            <person name="Bowman C.A."/>
            <person name="Russell D.A."/>
            <person name="Pope W.H."/>
            <person name="Jacobs-Sera D."/>
            <person name="Hendrix R.W."/>
            <person name="Hatfull G.F."/>
        </authorList>
    </citation>
    <scope>NUCLEOTIDE SEQUENCE</scope>
</reference>
<evidence type="ECO:0000256" key="3">
    <source>
        <dbReference type="ARBA" id="ARBA00022737"/>
    </source>
</evidence>
<evidence type="ECO:0000313" key="8">
    <source>
        <dbReference type="EMBL" id="JAT71484.1"/>
    </source>
</evidence>
<gene>
    <name evidence="8" type="ORF">g.33688</name>
</gene>
<dbReference type="InterPro" id="IPR014352">
    <property type="entry name" value="FERM/acyl-CoA-bd_prot_sf"/>
</dbReference>
<feature type="region of interest" description="Disordered" evidence="6">
    <location>
        <begin position="178"/>
        <end position="231"/>
    </location>
</feature>
<dbReference type="InterPro" id="IPR006652">
    <property type="entry name" value="Kelch_1"/>
</dbReference>
<keyword evidence="5" id="KW-0175">Coiled coil</keyword>
<dbReference type="Pfam" id="PF01344">
    <property type="entry name" value="Kelch_1"/>
    <property type="match status" value="1"/>
</dbReference>
<dbReference type="PROSITE" id="PS51228">
    <property type="entry name" value="ACB_2"/>
    <property type="match status" value="1"/>
</dbReference>
<evidence type="ECO:0000256" key="6">
    <source>
        <dbReference type="SAM" id="MobiDB-lite"/>
    </source>
</evidence>
<dbReference type="InterPro" id="IPR056819">
    <property type="entry name" value="ACBP4-6_C"/>
</dbReference>
<keyword evidence="4" id="KW-0446">Lipid-binding</keyword>
<dbReference type="Pfam" id="PF24922">
    <property type="entry name" value="ACBP4_C"/>
    <property type="match status" value="1"/>
</dbReference>
<feature type="compositionally biased region" description="Basic and acidic residues" evidence="6">
    <location>
        <begin position="199"/>
        <end position="208"/>
    </location>
</feature>
<evidence type="ECO:0000259" key="7">
    <source>
        <dbReference type="PROSITE" id="PS51228"/>
    </source>
</evidence>
<proteinExistence type="inferred from homology"/>
<dbReference type="EMBL" id="GDKF01007138">
    <property type="protein sequence ID" value="JAT71484.1"/>
    <property type="molecule type" value="Transcribed_RNA"/>
</dbReference>
<dbReference type="Pfam" id="PF24681">
    <property type="entry name" value="Kelch_KLHDC2_KLHL20_DRC7"/>
    <property type="match status" value="1"/>
</dbReference>
<feature type="compositionally biased region" description="Low complexity" evidence="6">
    <location>
        <begin position="210"/>
        <end position="219"/>
    </location>
</feature>
<dbReference type="InterPro" id="IPR000582">
    <property type="entry name" value="Acyl-CoA-binding_protein"/>
</dbReference>
<accession>A0A1D1ZX11</accession>
<dbReference type="InterPro" id="IPR035984">
    <property type="entry name" value="Acyl-CoA-binding_sf"/>
</dbReference>
<feature type="non-terminal residue" evidence="8">
    <location>
        <position position="1"/>
    </location>
</feature>
<feature type="compositionally biased region" description="Basic and acidic residues" evidence="6">
    <location>
        <begin position="33"/>
        <end position="46"/>
    </location>
</feature>
<evidence type="ECO:0000256" key="5">
    <source>
        <dbReference type="SAM" id="Coils"/>
    </source>
</evidence>
<dbReference type="InterPro" id="IPR011043">
    <property type="entry name" value="Gal_Oxase/kelch_b-propeller"/>
</dbReference>
<feature type="compositionally biased region" description="Pro residues" evidence="6">
    <location>
        <begin position="220"/>
        <end position="230"/>
    </location>
</feature>
<feature type="coiled-coil region" evidence="5">
    <location>
        <begin position="665"/>
        <end position="730"/>
    </location>
</feature>
<evidence type="ECO:0000256" key="1">
    <source>
        <dbReference type="ARBA" id="ARBA00005567"/>
    </source>
</evidence>